<dbReference type="EMBL" id="JBHSWN010000001">
    <property type="protein sequence ID" value="MFC6790760.1"/>
    <property type="molecule type" value="Genomic_DNA"/>
</dbReference>
<name>A0ABW2BKP9_9HYPH</name>
<comment type="caution">
    <text evidence="1">The sequence shown here is derived from an EMBL/GenBank/DDBJ whole genome shotgun (WGS) entry which is preliminary data.</text>
</comment>
<dbReference type="RefSeq" id="WP_378970921.1">
    <property type="nucleotide sequence ID" value="NZ_JBHSWN010000001.1"/>
</dbReference>
<reference evidence="2" key="1">
    <citation type="journal article" date="2019" name="Int. J. Syst. Evol. Microbiol.">
        <title>The Global Catalogue of Microorganisms (GCM) 10K type strain sequencing project: providing services to taxonomists for standard genome sequencing and annotation.</title>
        <authorList>
            <consortium name="The Broad Institute Genomics Platform"/>
            <consortium name="The Broad Institute Genome Sequencing Center for Infectious Disease"/>
            <person name="Wu L."/>
            <person name="Ma J."/>
        </authorList>
    </citation>
    <scope>NUCLEOTIDE SEQUENCE [LARGE SCALE GENOMIC DNA]</scope>
    <source>
        <strain evidence="2">CCUG 48316</strain>
    </source>
</reference>
<evidence type="ECO:0000313" key="2">
    <source>
        <dbReference type="Proteomes" id="UP001596292"/>
    </source>
</evidence>
<dbReference type="Proteomes" id="UP001596292">
    <property type="component" value="Unassembled WGS sequence"/>
</dbReference>
<evidence type="ECO:0000313" key="1">
    <source>
        <dbReference type="EMBL" id="MFC6790760.1"/>
    </source>
</evidence>
<gene>
    <name evidence="1" type="ORF">ACFQE0_14755</name>
</gene>
<accession>A0ABW2BKP9</accession>
<protein>
    <submittedName>
        <fullName evidence="1">Uncharacterized protein</fullName>
    </submittedName>
</protein>
<dbReference type="Pfam" id="PF25735">
    <property type="entry name" value="Phage_L5_gp82"/>
    <property type="match status" value="1"/>
</dbReference>
<keyword evidence="2" id="KW-1185">Reference proteome</keyword>
<dbReference type="InterPro" id="IPR058002">
    <property type="entry name" value="Gp82"/>
</dbReference>
<organism evidence="1 2">
    <name type="scientific">Methylobacterium komagatae</name>
    <dbReference type="NCBI Taxonomy" id="374425"/>
    <lineage>
        <taxon>Bacteria</taxon>
        <taxon>Pseudomonadati</taxon>
        <taxon>Pseudomonadota</taxon>
        <taxon>Alphaproteobacteria</taxon>
        <taxon>Hyphomicrobiales</taxon>
        <taxon>Methylobacteriaceae</taxon>
        <taxon>Methylobacterium</taxon>
    </lineage>
</organism>
<proteinExistence type="predicted"/>
<sequence length="119" mass="12971">MADVYRNLHRRCWSVREGGRVVDHVAEIALSGVTLRASEAARLRCLRTGSRDVHAWARGLPLVGVPRPGGAVRFPYSLDRPGFRLSDGSILTAAAGAWFEQDGSAWCLDPHVECTSCVP</sequence>